<comment type="caution">
    <text evidence="1">The sequence shown here is derived from an EMBL/GenBank/DDBJ whole genome shotgun (WGS) entry which is preliminary data.</text>
</comment>
<proteinExistence type="predicted"/>
<gene>
    <name evidence="1" type="ORF">KIPB_014538</name>
</gene>
<sequence>GRLQCMGGPSYIASRFGTDYVLTFLHHSMSHTDGEREEGKKVSTADQLVSYLHQHLSSECYIKSTYGGSTTILVPRHRLSMIIVENV</sequence>
<organism evidence="1 2">
    <name type="scientific">Kipferlia bialata</name>
    <dbReference type="NCBI Taxonomy" id="797122"/>
    <lineage>
        <taxon>Eukaryota</taxon>
        <taxon>Metamonada</taxon>
        <taxon>Carpediemonas-like organisms</taxon>
        <taxon>Kipferlia</taxon>
    </lineage>
</organism>
<dbReference type="Proteomes" id="UP000265618">
    <property type="component" value="Unassembled WGS sequence"/>
</dbReference>
<evidence type="ECO:0000313" key="2">
    <source>
        <dbReference type="Proteomes" id="UP000265618"/>
    </source>
</evidence>
<dbReference type="EMBL" id="BDIP01007532">
    <property type="protein sequence ID" value="GIQ91335.1"/>
    <property type="molecule type" value="Genomic_DNA"/>
</dbReference>
<feature type="non-terminal residue" evidence="1">
    <location>
        <position position="1"/>
    </location>
</feature>
<accession>A0A9K3GQV9</accession>
<keyword evidence="2" id="KW-1185">Reference proteome</keyword>
<name>A0A9K3GQV9_9EUKA</name>
<protein>
    <submittedName>
        <fullName evidence="1">Uncharacterized protein</fullName>
    </submittedName>
</protein>
<evidence type="ECO:0000313" key="1">
    <source>
        <dbReference type="EMBL" id="GIQ91335.1"/>
    </source>
</evidence>
<dbReference type="AlphaFoldDB" id="A0A9K3GQV9"/>
<reference evidence="1 2" key="1">
    <citation type="journal article" date="2018" name="PLoS ONE">
        <title>The draft genome of Kipferlia bialata reveals reductive genome evolution in fornicate parasites.</title>
        <authorList>
            <person name="Tanifuji G."/>
            <person name="Takabayashi S."/>
            <person name="Kume K."/>
            <person name="Takagi M."/>
            <person name="Nakayama T."/>
            <person name="Kamikawa R."/>
            <person name="Inagaki Y."/>
            <person name="Hashimoto T."/>
        </authorList>
    </citation>
    <scope>NUCLEOTIDE SEQUENCE [LARGE SCALE GENOMIC DNA]</scope>
    <source>
        <strain evidence="1">NY0173</strain>
    </source>
</reference>